<evidence type="ECO:0000313" key="2">
    <source>
        <dbReference type="EMBL" id="MCQ4163890.1"/>
    </source>
</evidence>
<dbReference type="SMART" id="SM00235">
    <property type="entry name" value="ZnMc"/>
    <property type="match status" value="1"/>
</dbReference>
<dbReference type="InterPro" id="IPR001506">
    <property type="entry name" value="Peptidase_M12A"/>
</dbReference>
<organism evidence="2 3">
    <name type="scientific">Tahibacter harae</name>
    <dbReference type="NCBI Taxonomy" id="2963937"/>
    <lineage>
        <taxon>Bacteria</taxon>
        <taxon>Pseudomonadati</taxon>
        <taxon>Pseudomonadota</taxon>
        <taxon>Gammaproteobacteria</taxon>
        <taxon>Lysobacterales</taxon>
        <taxon>Rhodanobacteraceae</taxon>
        <taxon>Tahibacter</taxon>
    </lineage>
</organism>
<proteinExistence type="predicted"/>
<evidence type="ECO:0000313" key="3">
    <source>
        <dbReference type="Proteomes" id="UP001165498"/>
    </source>
</evidence>
<sequence length="249" mass="27592">MSENDVIPHDHRFCSSLEDIGFQTPAANGLVARAALLNAAFWGRGVKLRVSFLDGAPELHRRVAALAQAWPQETGANFSFEFWIGNGLDPAGADIRVAFQPGIGSFSRLGRFAQAVDRRERTMNLGWMTMALPEDEARAVVLHEFGHALGLVHEHMNPARPIDWNKEKVRQDLRASQGWSDDKIDANMFHRYDPGQIFGTDVDAASIMMYPILPSWTRNGFAAGFNTVLSEADKALIRKAYGLRPVFGG</sequence>
<protein>
    <submittedName>
        <fullName evidence="2">M12 family metallopeptidase</fullName>
    </submittedName>
</protein>
<dbReference type="InterPro" id="IPR024079">
    <property type="entry name" value="MetalloPept_cat_dom_sf"/>
</dbReference>
<dbReference type="Pfam" id="PF01400">
    <property type="entry name" value="Astacin"/>
    <property type="match status" value="1"/>
</dbReference>
<gene>
    <name evidence="2" type="ORF">NM961_04120</name>
</gene>
<comment type="caution">
    <text evidence="2">The sequence shown here is derived from an EMBL/GenBank/DDBJ whole genome shotgun (WGS) entry which is preliminary data.</text>
</comment>
<keyword evidence="3" id="KW-1185">Reference proteome</keyword>
<dbReference type="SUPFAM" id="SSF55486">
    <property type="entry name" value="Metalloproteases ('zincins'), catalytic domain"/>
    <property type="match status" value="1"/>
</dbReference>
<dbReference type="Gene3D" id="3.40.390.10">
    <property type="entry name" value="Collagenase (Catalytic Domain)"/>
    <property type="match status" value="1"/>
</dbReference>
<dbReference type="Proteomes" id="UP001165498">
    <property type="component" value="Unassembled WGS sequence"/>
</dbReference>
<dbReference type="InterPro" id="IPR006026">
    <property type="entry name" value="Peptidase_Metallo"/>
</dbReference>
<evidence type="ECO:0000259" key="1">
    <source>
        <dbReference type="SMART" id="SM00235"/>
    </source>
</evidence>
<feature type="domain" description="Peptidase metallopeptidase" evidence="1">
    <location>
        <begin position="38"/>
        <end position="194"/>
    </location>
</feature>
<dbReference type="EMBL" id="JANFQO010000003">
    <property type="protein sequence ID" value="MCQ4163890.1"/>
    <property type="molecule type" value="Genomic_DNA"/>
</dbReference>
<name>A0ABT1QP38_9GAMM</name>
<reference evidence="2" key="1">
    <citation type="submission" date="2022-07" db="EMBL/GenBank/DDBJ databases">
        <title>Tahibacter sp., a new gammaproteobacterium isolated from the silt sample collected at pig farm.</title>
        <authorList>
            <person name="Chen H."/>
        </authorList>
    </citation>
    <scope>NUCLEOTIDE SEQUENCE</scope>
    <source>
        <strain evidence="2">P2K</strain>
    </source>
</reference>
<accession>A0ABT1QP38</accession>
<dbReference type="RefSeq" id="WP_255911564.1">
    <property type="nucleotide sequence ID" value="NZ_JANFQO010000003.1"/>
</dbReference>